<keyword evidence="6" id="KW-1185">Reference proteome</keyword>
<dbReference type="SUPFAM" id="SSF49464">
    <property type="entry name" value="Carboxypeptidase regulatory domain-like"/>
    <property type="match status" value="1"/>
</dbReference>
<keyword evidence="2" id="KW-0201">Cytochrome c-type biogenesis</keyword>
<name>A0ABS1R921_9SPHI</name>
<gene>
    <name evidence="5" type="ORF">JKG61_18730</name>
</gene>
<dbReference type="InterPro" id="IPR008969">
    <property type="entry name" value="CarboxyPept-like_regulatory"/>
</dbReference>
<evidence type="ECO:0000313" key="5">
    <source>
        <dbReference type="EMBL" id="MBL1410800.1"/>
    </source>
</evidence>
<dbReference type="RefSeq" id="WP_202104499.1">
    <property type="nucleotide sequence ID" value="NZ_JAERTY010000011.1"/>
</dbReference>
<reference evidence="5 6" key="1">
    <citation type="submission" date="2021-01" db="EMBL/GenBank/DDBJ databases">
        <title>C459-1 draft genome sequence.</title>
        <authorList>
            <person name="Zhang X.-F."/>
        </authorList>
    </citation>
    <scope>NUCLEOTIDE SEQUENCE [LARGE SCALE GENOMIC DNA]</scope>
    <source>
        <strain evidence="6">C459-1</strain>
    </source>
</reference>
<protein>
    <submittedName>
        <fullName evidence="5">Redoxin domain-containing protein</fullName>
    </submittedName>
</protein>
<evidence type="ECO:0000256" key="2">
    <source>
        <dbReference type="ARBA" id="ARBA00022748"/>
    </source>
</evidence>
<dbReference type="Gene3D" id="3.40.30.10">
    <property type="entry name" value="Glutaredoxin"/>
    <property type="match status" value="1"/>
</dbReference>
<keyword evidence="3" id="KW-0676">Redox-active center</keyword>
<proteinExistence type="predicted"/>
<evidence type="ECO:0000256" key="1">
    <source>
        <dbReference type="ARBA" id="ARBA00004196"/>
    </source>
</evidence>
<evidence type="ECO:0000256" key="3">
    <source>
        <dbReference type="ARBA" id="ARBA00023284"/>
    </source>
</evidence>
<feature type="domain" description="Thioredoxin" evidence="4">
    <location>
        <begin position="137"/>
        <end position="278"/>
    </location>
</feature>
<evidence type="ECO:0000259" key="4">
    <source>
        <dbReference type="PROSITE" id="PS51352"/>
    </source>
</evidence>
<dbReference type="EMBL" id="JAERTY010000011">
    <property type="protein sequence ID" value="MBL1410800.1"/>
    <property type="molecule type" value="Genomic_DNA"/>
</dbReference>
<dbReference type="Proteomes" id="UP000625283">
    <property type="component" value="Unassembled WGS sequence"/>
</dbReference>
<comment type="caution">
    <text evidence="5">The sequence shown here is derived from an EMBL/GenBank/DDBJ whole genome shotgun (WGS) entry which is preliminary data.</text>
</comment>
<dbReference type="PROSITE" id="PS51352">
    <property type="entry name" value="THIOREDOXIN_2"/>
    <property type="match status" value="1"/>
</dbReference>
<dbReference type="InterPro" id="IPR036249">
    <property type="entry name" value="Thioredoxin-like_sf"/>
</dbReference>
<dbReference type="PANTHER" id="PTHR42852">
    <property type="entry name" value="THIOL:DISULFIDE INTERCHANGE PROTEIN DSBE"/>
    <property type="match status" value="1"/>
</dbReference>
<dbReference type="InterPro" id="IPR017937">
    <property type="entry name" value="Thioredoxin_CS"/>
</dbReference>
<dbReference type="SUPFAM" id="SSF52833">
    <property type="entry name" value="Thioredoxin-like"/>
    <property type="match status" value="1"/>
</dbReference>
<evidence type="ECO:0000313" key="6">
    <source>
        <dbReference type="Proteomes" id="UP000625283"/>
    </source>
</evidence>
<organism evidence="5 6">
    <name type="scientific">Sphingobacterium faecale</name>
    <dbReference type="NCBI Taxonomy" id="2803775"/>
    <lineage>
        <taxon>Bacteria</taxon>
        <taxon>Pseudomonadati</taxon>
        <taxon>Bacteroidota</taxon>
        <taxon>Sphingobacteriia</taxon>
        <taxon>Sphingobacteriales</taxon>
        <taxon>Sphingobacteriaceae</taxon>
        <taxon>Sphingobacterium</taxon>
    </lineage>
</organism>
<accession>A0ABS1R921</accession>
<dbReference type="InterPro" id="IPR050553">
    <property type="entry name" value="Thioredoxin_ResA/DsbE_sf"/>
</dbReference>
<dbReference type="CDD" id="cd02966">
    <property type="entry name" value="TlpA_like_family"/>
    <property type="match status" value="1"/>
</dbReference>
<dbReference type="Gene3D" id="2.60.40.1120">
    <property type="entry name" value="Carboxypeptidase-like, regulatory domain"/>
    <property type="match status" value="1"/>
</dbReference>
<sequence length="307" mass="34844">MNHFLRAGSGLPLFKALILFFVLFSSLVFTQAVAQTQSGPVLHGEVRSAADGQPIEGALVSVYRALTLTDKEGKFTINIYRPSGDIAIKCDGYLAQRISYEHTDTLLNISLQIDERPYKIVYEKPTLGTVDPLYIGDAIPEAFWDFRMPLHADSLGRDSLSLADFRDDSKVLIIDFWPTWCGPCVESVLWLDSVTQAKKYENITFISICSAETEERLKAFIERIPFKVPTLFDGSFLVNRMLTRYKGYYGLLMVKEGKLWGAPDKQTLTIANLDRIERRAWEEVTVAFHPAMEKISFTEEVRKEPLK</sequence>
<comment type="subcellular location">
    <subcellularLocation>
        <location evidence="1">Cell envelope</location>
    </subcellularLocation>
</comment>
<dbReference type="PANTHER" id="PTHR42852:SF17">
    <property type="entry name" value="THIOREDOXIN-LIKE PROTEIN HI_1115"/>
    <property type="match status" value="1"/>
</dbReference>
<dbReference type="InterPro" id="IPR013740">
    <property type="entry name" value="Redoxin"/>
</dbReference>
<dbReference type="InterPro" id="IPR013766">
    <property type="entry name" value="Thioredoxin_domain"/>
</dbReference>
<dbReference type="Pfam" id="PF08534">
    <property type="entry name" value="Redoxin"/>
    <property type="match status" value="1"/>
</dbReference>
<dbReference type="PROSITE" id="PS00194">
    <property type="entry name" value="THIOREDOXIN_1"/>
    <property type="match status" value="1"/>
</dbReference>